<dbReference type="EMBL" id="DYWI01000119">
    <property type="protein sequence ID" value="HJF65719.1"/>
    <property type="molecule type" value="Genomic_DNA"/>
</dbReference>
<dbReference type="Gene3D" id="1.10.3480.10">
    <property type="entry name" value="TorD-like"/>
    <property type="match status" value="1"/>
</dbReference>
<reference evidence="1" key="1">
    <citation type="journal article" date="2021" name="PeerJ">
        <title>Extensive microbial diversity within the chicken gut microbiome revealed by metagenomics and culture.</title>
        <authorList>
            <person name="Gilroy R."/>
            <person name="Ravi A."/>
            <person name="Getino M."/>
            <person name="Pursley I."/>
            <person name="Horton D.L."/>
            <person name="Alikhan N.F."/>
            <person name="Baker D."/>
            <person name="Gharbi K."/>
            <person name="Hall N."/>
            <person name="Watson M."/>
            <person name="Adriaenssens E.M."/>
            <person name="Foster-Nyarko E."/>
            <person name="Jarju S."/>
            <person name="Secka A."/>
            <person name="Antonio M."/>
            <person name="Oren A."/>
            <person name="Chaudhuri R.R."/>
            <person name="La Ragione R."/>
            <person name="Hildebrand F."/>
            <person name="Pallen M.J."/>
        </authorList>
    </citation>
    <scope>NUCLEOTIDE SEQUENCE</scope>
    <source>
        <strain evidence="1">ChiGjej6B6-11269</strain>
    </source>
</reference>
<reference evidence="1" key="2">
    <citation type="submission" date="2021-09" db="EMBL/GenBank/DDBJ databases">
        <authorList>
            <person name="Gilroy R."/>
        </authorList>
    </citation>
    <scope>NUCLEOTIDE SEQUENCE</scope>
    <source>
        <strain evidence="1">ChiGjej6B6-11269</strain>
    </source>
</reference>
<dbReference type="Proteomes" id="UP000786989">
    <property type="component" value="Unassembled WGS sequence"/>
</dbReference>
<organism evidence="1 2">
    <name type="scientific">Slackia equolifaciens</name>
    <dbReference type="NCBI Taxonomy" id="498718"/>
    <lineage>
        <taxon>Bacteria</taxon>
        <taxon>Bacillati</taxon>
        <taxon>Actinomycetota</taxon>
        <taxon>Coriobacteriia</taxon>
        <taxon>Eggerthellales</taxon>
        <taxon>Eggerthellaceae</taxon>
        <taxon>Slackia</taxon>
    </lineage>
</organism>
<dbReference type="InterPro" id="IPR020945">
    <property type="entry name" value="DMSO/NO3_reduct_chaperone"/>
</dbReference>
<comment type="caution">
    <text evidence="1">The sequence shown here is derived from an EMBL/GenBank/DDBJ whole genome shotgun (WGS) entry which is preliminary data.</text>
</comment>
<evidence type="ECO:0000313" key="2">
    <source>
        <dbReference type="Proteomes" id="UP000786989"/>
    </source>
</evidence>
<sequence>MEDRLLAAVGIADMCEIASVMLAFPTPELAAALSEGIISEDLRGCFDDADVHDGVELLEAVVSEFAPRNPDDLLGSMRRGYSLLYLAPGEDVPVWPYESPFCFVADGREGEPSLFRSPRQIDVERHMREAGVLPRDVRTEPADSAWNELSFMSYLYGQVAKALHEGREDDAVEWSGRIVRFWDEHASKWLPAFMVKTVEEVPKHPYGAEYGYLAEIGSLILDVVRDDVDSRRG</sequence>
<evidence type="ECO:0000313" key="1">
    <source>
        <dbReference type="EMBL" id="HJF65719.1"/>
    </source>
</evidence>
<dbReference type="Pfam" id="PF02613">
    <property type="entry name" value="Nitrate_red_del"/>
    <property type="match status" value="1"/>
</dbReference>
<dbReference type="SUPFAM" id="SSF89155">
    <property type="entry name" value="TorD-like"/>
    <property type="match status" value="1"/>
</dbReference>
<accession>A0A9D2UWQ5</accession>
<dbReference type="AlphaFoldDB" id="A0A9D2UWQ5"/>
<proteinExistence type="predicted"/>
<gene>
    <name evidence="1" type="ORF">K8U77_06350</name>
</gene>
<protein>
    <submittedName>
        <fullName evidence="1">Molecular chaperone TorD family protein</fullName>
    </submittedName>
</protein>
<dbReference type="InterPro" id="IPR036411">
    <property type="entry name" value="TorD-like_sf"/>
</dbReference>
<name>A0A9D2UWQ5_9ACTN</name>